<dbReference type="Gene3D" id="3.40.190.10">
    <property type="entry name" value="Periplasmic binding protein-like II"/>
    <property type="match status" value="2"/>
</dbReference>
<keyword evidence="1" id="KW-0732">Signal</keyword>
<proteinExistence type="predicted"/>
<organism evidence="2 3">
    <name type="scientific">Pseudoxanthomonas indica</name>
    <dbReference type="NCBI Taxonomy" id="428993"/>
    <lineage>
        <taxon>Bacteria</taxon>
        <taxon>Pseudomonadati</taxon>
        <taxon>Pseudomonadota</taxon>
        <taxon>Gammaproteobacteria</taxon>
        <taxon>Lysobacterales</taxon>
        <taxon>Lysobacteraceae</taxon>
        <taxon>Pseudoxanthomonas</taxon>
    </lineage>
</organism>
<feature type="signal peptide" evidence="1">
    <location>
        <begin position="1"/>
        <end position="27"/>
    </location>
</feature>
<dbReference type="Proteomes" id="UP000190341">
    <property type="component" value="Unassembled WGS sequence"/>
</dbReference>
<sequence length="309" mass="34758">MPRFRFAIALALIGAAVCFGSLAPARAAGDDHVLVLGRMSDDPRAHYEQLKPLLDYVVPRMKDVGITEGRILMARDVQQMNSYLRRGRVDWVTETAGTAMRLQERAGAKPLLLTERGGVSRYHGIFFVRRDSGLEKLSDLEGRTVAFQNTASTSAYFAPAVELLDAGQRMEVLLSPMDRPGADSVGYVFARTELNIAVWVHKRLVDAGVVSSLDWDDERRIPPAFRSDFRIIHETPDYPRALEMVRGDLDPKVEARLREVLLQAADDPEASEALRLFFRTTRFMPVDPASQQALEHLRRGVTRVREQIE</sequence>
<dbReference type="PANTHER" id="PTHR35841:SF1">
    <property type="entry name" value="PHOSPHONATES-BINDING PERIPLASMIC PROTEIN"/>
    <property type="match status" value="1"/>
</dbReference>
<dbReference type="AlphaFoldDB" id="A0A1T5JA10"/>
<evidence type="ECO:0000313" key="2">
    <source>
        <dbReference type="EMBL" id="SKC48184.1"/>
    </source>
</evidence>
<accession>A0A1T5JA10</accession>
<evidence type="ECO:0000313" key="3">
    <source>
        <dbReference type="Proteomes" id="UP000190341"/>
    </source>
</evidence>
<dbReference type="Pfam" id="PF12974">
    <property type="entry name" value="Phosphonate-bd"/>
    <property type="match status" value="1"/>
</dbReference>
<name>A0A1T5JA10_9GAMM</name>
<reference evidence="2 3" key="1">
    <citation type="submission" date="2017-02" db="EMBL/GenBank/DDBJ databases">
        <authorList>
            <person name="Peterson S.W."/>
        </authorList>
    </citation>
    <scope>NUCLEOTIDE SEQUENCE [LARGE SCALE GENOMIC DNA]</scope>
    <source>
        <strain evidence="2 3">P15</strain>
    </source>
</reference>
<dbReference type="STRING" id="428993.SAMN06296058_0644"/>
<dbReference type="PANTHER" id="PTHR35841">
    <property type="entry name" value="PHOSPHONATES-BINDING PERIPLASMIC PROTEIN"/>
    <property type="match status" value="1"/>
</dbReference>
<evidence type="ECO:0000256" key="1">
    <source>
        <dbReference type="SAM" id="SignalP"/>
    </source>
</evidence>
<feature type="chain" id="PRO_5012391570" evidence="1">
    <location>
        <begin position="28"/>
        <end position="309"/>
    </location>
</feature>
<keyword evidence="3" id="KW-1185">Reference proteome</keyword>
<protein>
    <submittedName>
        <fullName evidence="2">Phosphonate transport system substrate-binding protein</fullName>
    </submittedName>
</protein>
<dbReference type="EMBL" id="FUZV01000001">
    <property type="protein sequence ID" value="SKC48184.1"/>
    <property type="molecule type" value="Genomic_DNA"/>
</dbReference>
<dbReference type="SUPFAM" id="SSF53850">
    <property type="entry name" value="Periplasmic binding protein-like II"/>
    <property type="match status" value="1"/>
</dbReference>
<gene>
    <name evidence="2" type="ORF">SAMN06296058_0644</name>
</gene>